<dbReference type="AlphaFoldDB" id="A0A061BAD0"/>
<evidence type="ECO:0000313" key="5">
    <source>
        <dbReference type="EMBL" id="CDR46889.1"/>
    </source>
</evidence>
<dbReference type="EMBL" id="LK052948">
    <property type="protein sequence ID" value="CDR46889.1"/>
    <property type="molecule type" value="Genomic_DNA"/>
</dbReference>
<proteinExistence type="predicted"/>
<feature type="region of interest" description="Disordered" evidence="3">
    <location>
        <begin position="1"/>
        <end position="47"/>
    </location>
</feature>
<dbReference type="Gene3D" id="4.10.240.10">
    <property type="entry name" value="Zn(2)-C6 fungal-type DNA-binding domain"/>
    <property type="match status" value="1"/>
</dbReference>
<dbReference type="GO" id="GO:0000981">
    <property type="term" value="F:DNA-binding transcription factor activity, RNA polymerase II-specific"/>
    <property type="evidence" value="ECO:0007669"/>
    <property type="project" value="InterPro"/>
</dbReference>
<dbReference type="PROSITE" id="PS50048">
    <property type="entry name" value="ZN2_CY6_FUNGAL_2"/>
    <property type="match status" value="1"/>
</dbReference>
<feature type="domain" description="Zn(2)-C6 fungal-type" evidence="4">
    <location>
        <begin position="161"/>
        <end position="191"/>
    </location>
</feature>
<dbReference type="InterPro" id="IPR001138">
    <property type="entry name" value="Zn2Cys6_DnaBD"/>
</dbReference>
<feature type="compositionally biased region" description="Polar residues" evidence="3">
    <location>
        <begin position="23"/>
        <end position="36"/>
    </location>
</feature>
<accession>A0A061BAD0</accession>
<keyword evidence="2" id="KW-0539">Nucleus</keyword>
<feature type="compositionally biased region" description="Low complexity" evidence="3">
    <location>
        <begin position="765"/>
        <end position="775"/>
    </location>
</feature>
<organism evidence="5">
    <name type="scientific">Rhodotorula toruloides</name>
    <name type="common">Yeast</name>
    <name type="synonym">Rhodosporidium toruloides</name>
    <dbReference type="NCBI Taxonomy" id="5286"/>
    <lineage>
        <taxon>Eukaryota</taxon>
        <taxon>Fungi</taxon>
        <taxon>Dikarya</taxon>
        <taxon>Basidiomycota</taxon>
        <taxon>Pucciniomycotina</taxon>
        <taxon>Microbotryomycetes</taxon>
        <taxon>Sporidiobolales</taxon>
        <taxon>Sporidiobolaceae</taxon>
        <taxon>Rhodotorula</taxon>
    </lineage>
</organism>
<dbReference type="PANTHER" id="PTHR31001">
    <property type="entry name" value="UNCHARACTERIZED TRANSCRIPTIONAL REGULATORY PROTEIN"/>
    <property type="match status" value="1"/>
</dbReference>
<name>A0A061BAD0_RHOTO</name>
<evidence type="ECO:0000259" key="4">
    <source>
        <dbReference type="PROSITE" id="PS50048"/>
    </source>
</evidence>
<dbReference type="SUPFAM" id="SSF57701">
    <property type="entry name" value="Zn2/Cys6 DNA-binding domain"/>
    <property type="match status" value="1"/>
</dbReference>
<evidence type="ECO:0000256" key="3">
    <source>
        <dbReference type="SAM" id="MobiDB-lite"/>
    </source>
</evidence>
<dbReference type="GO" id="GO:0008270">
    <property type="term" value="F:zinc ion binding"/>
    <property type="evidence" value="ECO:0007669"/>
    <property type="project" value="InterPro"/>
</dbReference>
<feature type="region of interest" description="Disordered" evidence="3">
    <location>
        <begin position="125"/>
        <end position="156"/>
    </location>
</feature>
<dbReference type="InterPro" id="IPR036864">
    <property type="entry name" value="Zn2-C6_fun-type_DNA-bd_sf"/>
</dbReference>
<dbReference type="GO" id="GO:0005634">
    <property type="term" value="C:nucleus"/>
    <property type="evidence" value="ECO:0007669"/>
    <property type="project" value="UniProtKB-SubCell"/>
</dbReference>
<dbReference type="CDD" id="cd00067">
    <property type="entry name" value="GAL4"/>
    <property type="match status" value="1"/>
</dbReference>
<sequence length="880" mass="96072">MDGQDAYWQYQQPPQSAAPLHFSSPQTTAYSSSRSPPNGAVPAVYPGNGLEQPYASTSAYVFSADPQPPPPSSLPTPQVPTYAFLGQYDGVTDYTQHPGYVYASQPHGVAQQEDFATATVMNGEAQNGEGTYGEKLSNARMSKKPKPRPPPPQGAIVTDKSCARCRVRKVRCNRIFPRCDHCTARDEDCDLKDWKPRPKYKPNDPARVAELEKRLAELEEQLAQSSDKPQSGQIDVSAANLDLPSDFSSFKPISSLSSAAATSSETRDALASLIAGGSSIGQQSLDWRLAEPQMMSSLSRHLCLAFWESCCFLLPTYEFWKTRTDDLLAHDHEKLSPALRVALTSFWTVGARTSPHSAVLGIAIRPEDPVDHPNAPLLNAGNRRQTACTALFDKAHALNWEAGTMETPTVEALAALLAVLQMSLFTEVQPMKTRPLLRSAVSHYKDLQDAASNEAEAAWIRKTFGFAIYTADCLISAYARRKCHIADSDLPTYFAHADTKIILPRLPMDSLLPIAQKLVKAISSRESALKSAKHLLACWVCACQRAFVQFAAPTGSARKTAEDLTGGLLQLWSAIDSTRSAAAYLLELSPPTLHNHVPNPSEPQHTVHEHDYGAQFIRLDRDLLDLINLIHVEVEARQAILPPQLRAESLSRVRKALRRRSFYLHTYVVGADVHMAFHEVYQLEHLPNWTKLALQRVGEPGGPVTADEQVTETELSWFIEGLQHACYFHPLSEQRLVELAPCFGPLDAKVDLSPRFTQLDLSGGQSQKAQEQQTQSDPTIPLRVPADPLLSPSQAEYSSPSFASSALFGTSTPVLAPSTSLPSFATTSSPASAAPTSLPINFDRWSPLSFGDTGLGGLPTFEEIDGAFGWSGGLEGGVGL</sequence>
<evidence type="ECO:0000256" key="2">
    <source>
        <dbReference type="ARBA" id="ARBA00023242"/>
    </source>
</evidence>
<evidence type="ECO:0000256" key="1">
    <source>
        <dbReference type="ARBA" id="ARBA00004123"/>
    </source>
</evidence>
<dbReference type="InterPro" id="IPR050613">
    <property type="entry name" value="Sec_Metabolite_Reg"/>
</dbReference>
<feature type="region of interest" description="Disordered" evidence="3">
    <location>
        <begin position="760"/>
        <end position="790"/>
    </location>
</feature>
<comment type="subcellular location">
    <subcellularLocation>
        <location evidence="1">Nucleus</location>
    </subcellularLocation>
</comment>
<reference evidence="5" key="1">
    <citation type="journal article" date="2014" name="Genome Announc.">
        <title>Draft genome sequence of Rhodosporidium toruloides CECT1137, an oleaginous yeast of biotechnological interest.</title>
        <authorList>
            <person name="Morin N."/>
            <person name="Calcas X."/>
            <person name="Devillers H."/>
            <person name="Durrens P."/>
            <person name="Sherman D.J."/>
            <person name="Nicaud J.-M."/>
            <person name="Neuveglise C."/>
        </authorList>
    </citation>
    <scope>NUCLEOTIDE SEQUENCE</scope>
    <source>
        <strain evidence="5">CECT1137</strain>
    </source>
</reference>
<dbReference type="OrthoDB" id="4456959at2759"/>
<dbReference type="Pfam" id="PF00172">
    <property type="entry name" value="Zn_clus"/>
    <property type="match status" value="1"/>
</dbReference>
<feature type="region of interest" description="Disordered" evidence="3">
    <location>
        <begin position="61"/>
        <end position="80"/>
    </location>
</feature>
<feature type="compositionally biased region" description="Pro residues" evidence="3">
    <location>
        <begin position="66"/>
        <end position="78"/>
    </location>
</feature>
<dbReference type="PROSITE" id="PS00463">
    <property type="entry name" value="ZN2_CY6_FUNGAL_1"/>
    <property type="match status" value="1"/>
</dbReference>
<gene>
    <name evidence="5" type="ORF">RHTO0S_13e02960g</name>
</gene>
<protein>
    <submittedName>
        <fullName evidence="5">RHTO0S13e02960g1_1</fullName>
    </submittedName>
</protein>